<dbReference type="PROSITE" id="PS50110">
    <property type="entry name" value="RESPONSE_REGULATORY"/>
    <property type="match status" value="1"/>
</dbReference>
<dbReference type="AlphaFoldDB" id="A0AB94IQ38"/>
<evidence type="ECO:0000259" key="7">
    <source>
        <dbReference type="PROSITE" id="PS50930"/>
    </source>
</evidence>
<proteinExistence type="predicted"/>
<comment type="caution">
    <text evidence="8">The sequence shown here is derived from an EMBL/GenBank/DDBJ whole genome shotgun (WGS) entry which is preliminary data.</text>
</comment>
<dbReference type="Pfam" id="PF00072">
    <property type="entry name" value="Response_reg"/>
    <property type="match status" value="1"/>
</dbReference>
<dbReference type="EMBL" id="ALAN01000058">
    <property type="protein sequence ID" value="ETI69180.1"/>
    <property type="molecule type" value="Genomic_DNA"/>
</dbReference>
<dbReference type="InterPro" id="IPR001789">
    <property type="entry name" value="Sig_transdc_resp-reg_receiver"/>
</dbReference>
<dbReference type="PANTHER" id="PTHR37299">
    <property type="entry name" value="TRANSCRIPTIONAL REGULATOR-RELATED"/>
    <property type="match status" value="1"/>
</dbReference>
<feature type="modified residue" description="4-aspartylphosphate" evidence="5">
    <location>
        <position position="56"/>
    </location>
</feature>
<keyword evidence="3" id="KW-0010">Activator</keyword>
<dbReference type="InterPro" id="IPR007492">
    <property type="entry name" value="LytTR_DNA-bd_dom"/>
</dbReference>
<evidence type="ECO:0000313" key="8">
    <source>
        <dbReference type="EMBL" id="ETI69180.1"/>
    </source>
</evidence>
<dbReference type="GO" id="GO:0003677">
    <property type="term" value="F:DNA binding"/>
    <property type="evidence" value="ECO:0007669"/>
    <property type="project" value="InterPro"/>
</dbReference>
<dbReference type="Gene3D" id="3.40.50.2300">
    <property type="match status" value="1"/>
</dbReference>
<dbReference type="PANTHER" id="PTHR37299:SF3">
    <property type="entry name" value="STAGE 0 SPORULATION PROTEIN A HOMOLOG"/>
    <property type="match status" value="1"/>
</dbReference>
<dbReference type="PROSITE" id="PS50930">
    <property type="entry name" value="HTH_LYTTR"/>
    <property type="match status" value="1"/>
</dbReference>
<keyword evidence="5" id="KW-0597">Phosphoprotein</keyword>
<gene>
    <name evidence="8" type="ORF">BAVI_08776</name>
</gene>
<sequence>MKNLKVIIVDDDLSSKTLLGHYIQLFPGYVLAGEASSGEELIELVNKKQPDIVLVDINMPGINGIEAAQLCKEMVPALQVIFTTGYDEFAVEAFSLSAVDYIVKPIEKVRLLISLEKAKIGLQLHKRLEAKQGAAAINKLAIRSNHAFLYLDMEDIVIVEKEGRKSIIHLEAEQVESSDSLQDIAKRLPKYFYRTHRSYVVNLRKIVKIEAFGETYLAHFADSDKIAHISKLQIQTISRLMGK</sequence>
<dbReference type="Proteomes" id="UP000018877">
    <property type="component" value="Unassembled WGS sequence"/>
</dbReference>
<dbReference type="SUPFAM" id="SSF52172">
    <property type="entry name" value="CheY-like"/>
    <property type="match status" value="1"/>
</dbReference>
<evidence type="ECO:0000256" key="5">
    <source>
        <dbReference type="PROSITE-ProRule" id="PRU00169"/>
    </source>
</evidence>
<evidence type="ECO:0000259" key="6">
    <source>
        <dbReference type="PROSITE" id="PS50110"/>
    </source>
</evidence>
<reference evidence="8 9" key="1">
    <citation type="journal article" date="2014" name="Environ. Microbiol.">
        <title>The nitrate-ammonifying and nosZ-carrying bacterium Bacillus vireti is a potent source and sink for nitric and nitrous oxide under high nitrate conditions.</title>
        <authorList>
            <person name="Mania D."/>
            <person name="Heylen K."/>
            <person name="van Spanning R.J."/>
            <person name="Frostegard A."/>
        </authorList>
    </citation>
    <scope>NUCLEOTIDE SEQUENCE [LARGE SCALE GENOMIC DNA]</scope>
    <source>
        <strain evidence="8 9">LMG 21834</strain>
    </source>
</reference>
<evidence type="ECO:0000256" key="1">
    <source>
        <dbReference type="ARBA" id="ARBA00022490"/>
    </source>
</evidence>
<dbReference type="Gene3D" id="2.40.50.1020">
    <property type="entry name" value="LytTr DNA-binding domain"/>
    <property type="match status" value="1"/>
</dbReference>
<name>A0AB94IQ38_9BACI</name>
<dbReference type="GO" id="GO:0000156">
    <property type="term" value="F:phosphorelay response regulator activity"/>
    <property type="evidence" value="ECO:0007669"/>
    <property type="project" value="InterPro"/>
</dbReference>
<evidence type="ECO:0000256" key="3">
    <source>
        <dbReference type="ARBA" id="ARBA00023159"/>
    </source>
</evidence>
<dbReference type="InterPro" id="IPR011006">
    <property type="entry name" value="CheY-like_superfamily"/>
</dbReference>
<keyword evidence="9" id="KW-1185">Reference proteome</keyword>
<protein>
    <submittedName>
        <fullName evidence="8">LytTR family two component transcriptional regulator</fullName>
    </submittedName>
</protein>
<dbReference type="Pfam" id="PF04397">
    <property type="entry name" value="LytTR"/>
    <property type="match status" value="1"/>
</dbReference>
<keyword evidence="1" id="KW-0963">Cytoplasm</keyword>
<dbReference type="SMART" id="SM00850">
    <property type="entry name" value="LytTR"/>
    <property type="match status" value="1"/>
</dbReference>
<comment type="function">
    <text evidence="4">Required for high-level post-exponential phase expression of a series of secreted proteins.</text>
</comment>
<evidence type="ECO:0000313" key="9">
    <source>
        <dbReference type="Proteomes" id="UP000018877"/>
    </source>
</evidence>
<dbReference type="InterPro" id="IPR046947">
    <property type="entry name" value="LytR-like"/>
</dbReference>
<evidence type="ECO:0000256" key="4">
    <source>
        <dbReference type="ARBA" id="ARBA00037164"/>
    </source>
</evidence>
<feature type="domain" description="HTH LytTR-type" evidence="7">
    <location>
        <begin position="140"/>
        <end position="243"/>
    </location>
</feature>
<dbReference type="SMART" id="SM00448">
    <property type="entry name" value="REC"/>
    <property type="match status" value="1"/>
</dbReference>
<evidence type="ECO:0000256" key="2">
    <source>
        <dbReference type="ARBA" id="ARBA00023012"/>
    </source>
</evidence>
<feature type="domain" description="Response regulatory" evidence="6">
    <location>
        <begin position="5"/>
        <end position="119"/>
    </location>
</feature>
<keyword evidence="2" id="KW-0902">Two-component regulatory system</keyword>
<accession>A0AB94IQ38</accession>
<organism evidence="8 9">
    <name type="scientific">Neobacillus vireti LMG 21834</name>
    <dbReference type="NCBI Taxonomy" id="1131730"/>
    <lineage>
        <taxon>Bacteria</taxon>
        <taxon>Bacillati</taxon>
        <taxon>Bacillota</taxon>
        <taxon>Bacilli</taxon>
        <taxon>Bacillales</taxon>
        <taxon>Bacillaceae</taxon>
        <taxon>Neobacillus</taxon>
    </lineage>
</organism>